<comment type="caution">
    <text evidence="1">The sequence shown here is derived from an EMBL/GenBank/DDBJ whole genome shotgun (WGS) entry which is preliminary data.</text>
</comment>
<evidence type="ECO:0000313" key="1">
    <source>
        <dbReference type="EMBL" id="KGG85984.1"/>
    </source>
</evidence>
<organism evidence="1 2">
    <name type="scientific">Comamonas thiooxydans</name>
    <dbReference type="NCBI Taxonomy" id="363952"/>
    <lineage>
        <taxon>Bacteria</taxon>
        <taxon>Pseudomonadati</taxon>
        <taxon>Pseudomonadota</taxon>
        <taxon>Betaproteobacteria</taxon>
        <taxon>Burkholderiales</taxon>
        <taxon>Comamonadaceae</taxon>
        <taxon>Comamonas</taxon>
    </lineage>
</organism>
<evidence type="ECO:0000313" key="2">
    <source>
        <dbReference type="Proteomes" id="UP000029567"/>
    </source>
</evidence>
<protein>
    <submittedName>
        <fullName evidence="1">Uncharacterized protein</fullName>
    </submittedName>
</protein>
<sequence>MFFLLVAGQRAGLGPPCRLTFLLVSGGRPQESKQRTPLLLPTPPSLRYGVTCAVNLLWLYGKTHFELRSALKHVAVKVMTMQLHSTVQLPATRGSRRRRGQKGQYRMRDSFFML</sequence>
<dbReference type="EMBL" id="AWTN01000116">
    <property type="protein sequence ID" value="KGG85984.1"/>
    <property type="molecule type" value="Genomic_DNA"/>
</dbReference>
<gene>
    <name evidence="1" type="ORF">P245_22225</name>
</gene>
<proteinExistence type="predicted"/>
<dbReference type="AlphaFoldDB" id="A0A0E3BBM6"/>
<name>A0A0E3BBM6_9BURK</name>
<accession>A0A0E3BBM6</accession>
<reference evidence="1 2" key="1">
    <citation type="submission" date="2013-09" db="EMBL/GenBank/DDBJ databases">
        <title>High correlation between genotypes and phenotypes of environmental bacteria Comamonas testosteroni strains.</title>
        <authorList>
            <person name="Liu L."/>
            <person name="Zhu W."/>
            <person name="Xia X."/>
            <person name="Xu B."/>
            <person name="Luo M."/>
            <person name="Wang G."/>
        </authorList>
    </citation>
    <scope>NUCLEOTIDE SEQUENCE [LARGE SCALE GENOMIC DNA]</scope>
    <source>
        <strain evidence="1 2">JL14</strain>
    </source>
</reference>
<dbReference type="Proteomes" id="UP000029567">
    <property type="component" value="Unassembled WGS sequence"/>
</dbReference>